<accession>A0ABP6DDI3</accession>
<organism evidence="1 2">
    <name type="scientific">Nonomuraea recticatena</name>
    <dbReference type="NCBI Taxonomy" id="46178"/>
    <lineage>
        <taxon>Bacteria</taxon>
        <taxon>Bacillati</taxon>
        <taxon>Actinomycetota</taxon>
        <taxon>Actinomycetes</taxon>
        <taxon>Streptosporangiales</taxon>
        <taxon>Streptosporangiaceae</taxon>
        <taxon>Nonomuraea</taxon>
    </lineage>
</organism>
<evidence type="ECO:0000313" key="1">
    <source>
        <dbReference type="EMBL" id="GAA2642318.1"/>
    </source>
</evidence>
<name>A0ABP6DDI3_9ACTN</name>
<sequence length="73" mass="7040">MFCMNDTSTAFAVGEGTAVTASPGDSVLAGSPGLPGAITGAVESAVGAAALLSPLQPERATTVQVMTTSAART</sequence>
<gene>
    <name evidence="1" type="ORF">GCM10010412_002080</name>
</gene>
<protein>
    <submittedName>
        <fullName evidence="1">Uncharacterized protein</fullName>
    </submittedName>
</protein>
<dbReference type="Proteomes" id="UP001501666">
    <property type="component" value="Unassembled WGS sequence"/>
</dbReference>
<reference evidence="2" key="1">
    <citation type="journal article" date="2019" name="Int. J. Syst. Evol. Microbiol.">
        <title>The Global Catalogue of Microorganisms (GCM) 10K type strain sequencing project: providing services to taxonomists for standard genome sequencing and annotation.</title>
        <authorList>
            <consortium name="The Broad Institute Genomics Platform"/>
            <consortium name="The Broad Institute Genome Sequencing Center for Infectious Disease"/>
            <person name="Wu L."/>
            <person name="Ma J."/>
        </authorList>
    </citation>
    <scope>NUCLEOTIDE SEQUENCE [LARGE SCALE GENOMIC DNA]</scope>
    <source>
        <strain evidence="2">JCM 6835</strain>
    </source>
</reference>
<keyword evidence="2" id="KW-1185">Reference proteome</keyword>
<proteinExistence type="predicted"/>
<evidence type="ECO:0000313" key="2">
    <source>
        <dbReference type="Proteomes" id="UP001501666"/>
    </source>
</evidence>
<dbReference type="EMBL" id="BAAATE010000001">
    <property type="protein sequence ID" value="GAA2642318.1"/>
    <property type="molecule type" value="Genomic_DNA"/>
</dbReference>
<comment type="caution">
    <text evidence="1">The sequence shown here is derived from an EMBL/GenBank/DDBJ whole genome shotgun (WGS) entry which is preliminary data.</text>
</comment>